<dbReference type="GO" id="GO:0008897">
    <property type="term" value="F:holo-[acyl-carrier-protein] synthase activity"/>
    <property type="evidence" value="ECO:0007669"/>
    <property type="project" value="InterPro"/>
</dbReference>
<dbReference type="InterPro" id="IPR055066">
    <property type="entry name" value="AASDHPPT_N"/>
</dbReference>
<evidence type="ECO:0000256" key="3">
    <source>
        <dbReference type="ARBA" id="ARBA00022679"/>
    </source>
</evidence>
<evidence type="ECO:0000256" key="4">
    <source>
        <dbReference type="ARBA" id="ARBA00022723"/>
    </source>
</evidence>
<feature type="domain" description="4'-phosphopantetheinyl transferase N-terminal" evidence="7">
    <location>
        <begin position="42"/>
        <end position="123"/>
    </location>
</feature>
<keyword evidence="4" id="KW-0479">Metal-binding</keyword>
<dbReference type="Gene3D" id="3.90.470.20">
    <property type="entry name" value="4'-phosphopantetheinyl transferase domain"/>
    <property type="match status" value="2"/>
</dbReference>
<dbReference type="SUPFAM" id="SSF56214">
    <property type="entry name" value="4'-phosphopantetheinyl transferase"/>
    <property type="match status" value="2"/>
</dbReference>
<comment type="caution">
    <text evidence="8">The sequence shown here is derived from an EMBL/GenBank/DDBJ whole genome shotgun (WGS) entry which is preliminary data.</text>
</comment>
<dbReference type="PANTHER" id="PTHR12215:SF10">
    <property type="entry name" value="L-AMINOADIPATE-SEMIALDEHYDE DEHYDROGENASE-PHOSPHOPANTETHEINYL TRANSFERASE"/>
    <property type="match status" value="1"/>
</dbReference>
<evidence type="ECO:0000256" key="5">
    <source>
        <dbReference type="ARBA" id="ARBA00022842"/>
    </source>
</evidence>
<dbReference type="EMBL" id="DSPX01000236">
    <property type="protein sequence ID" value="HGG03450.1"/>
    <property type="molecule type" value="Genomic_DNA"/>
</dbReference>
<accession>A0A7C3VSI2</accession>
<proteinExistence type="inferred from homology"/>
<evidence type="ECO:0000259" key="6">
    <source>
        <dbReference type="Pfam" id="PF01648"/>
    </source>
</evidence>
<protein>
    <submittedName>
        <fullName evidence="8">4'-phosphopantetheinyl transferase superfamily protein</fullName>
    </submittedName>
</protein>
<dbReference type="GO" id="GO:0006633">
    <property type="term" value="P:fatty acid biosynthetic process"/>
    <property type="evidence" value="ECO:0007669"/>
    <property type="project" value="InterPro"/>
</dbReference>
<evidence type="ECO:0000313" key="8">
    <source>
        <dbReference type="EMBL" id="HGG03450.1"/>
    </source>
</evidence>
<dbReference type="InterPro" id="IPR037143">
    <property type="entry name" value="4-PPantetheinyl_Trfase_dom_sf"/>
</dbReference>
<evidence type="ECO:0000256" key="2">
    <source>
        <dbReference type="ARBA" id="ARBA00010990"/>
    </source>
</evidence>
<feature type="domain" description="4'-phosphopantetheinyl transferase" evidence="6">
    <location>
        <begin position="136"/>
        <end position="221"/>
    </location>
</feature>
<dbReference type="PANTHER" id="PTHR12215">
    <property type="entry name" value="PHOSPHOPANTETHEINE TRANSFERASE"/>
    <property type="match status" value="1"/>
</dbReference>
<sequence>MDLAYPYSSFDLSWSDSPPARDELILVPHEVHIWRANLDLNQEQIEVLLETLSPQEQERAKRFHFTHDWRHFIAARGILRNILASYVGMAPEKLHFGYGDRGKPYLETTSAGGMVQFNVSHSQGTALYAVTLGSNIGIDLEAIRPIDHHNLAKRFFSPTEAATLAQLPPELQQTAFFRAWTSKEAYLKATGEGLAGGLGSVEISINPDSPPQLLNIGGNPYLTERWSLQELNPGPGFTAAVAVEGPIWSLNCWQLTIDN</sequence>
<keyword evidence="5" id="KW-0460">Magnesium</keyword>
<dbReference type="AlphaFoldDB" id="A0A7C3VSI2"/>
<dbReference type="NCBIfam" id="TIGR00556">
    <property type="entry name" value="pantethn_trn"/>
    <property type="match status" value="1"/>
</dbReference>
<dbReference type="GO" id="GO:0019878">
    <property type="term" value="P:lysine biosynthetic process via aminoadipic acid"/>
    <property type="evidence" value="ECO:0007669"/>
    <property type="project" value="TreeGrafter"/>
</dbReference>
<evidence type="ECO:0000259" key="7">
    <source>
        <dbReference type="Pfam" id="PF22624"/>
    </source>
</evidence>
<evidence type="ECO:0000256" key="1">
    <source>
        <dbReference type="ARBA" id="ARBA00001946"/>
    </source>
</evidence>
<comment type="cofactor">
    <cofactor evidence="1">
        <name>Mg(2+)</name>
        <dbReference type="ChEBI" id="CHEBI:18420"/>
    </cofactor>
</comment>
<gene>
    <name evidence="8" type="ORF">ENR15_23130</name>
</gene>
<comment type="similarity">
    <text evidence="2">Belongs to the P-Pant transferase superfamily. Gsp/Sfp/HetI/AcpT family.</text>
</comment>
<dbReference type="Pfam" id="PF01648">
    <property type="entry name" value="ACPS"/>
    <property type="match status" value="1"/>
</dbReference>
<dbReference type="GO" id="GO:0005829">
    <property type="term" value="C:cytosol"/>
    <property type="evidence" value="ECO:0007669"/>
    <property type="project" value="TreeGrafter"/>
</dbReference>
<dbReference type="InterPro" id="IPR008278">
    <property type="entry name" value="4-PPantetheinyl_Trfase_dom"/>
</dbReference>
<dbReference type="Pfam" id="PF22624">
    <property type="entry name" value="AASDHPPT_N"/>
    <property type="match status" value="1"/>
</dbReference>
<name>A0A7C3VSI2_9CYAN</name>
<dbReference type="InterPro" id="IPR004568">
    <property type="entry name" value="Ppantetheine-prot_Trfase_dom"/>
</dbReference>
<dbReference type="InterPro" id="IPR050559">
    <property type="entry name" value="P-Pant_transferase_sf"/>
</dbReference>
<keyword evidence="3 8" id="KW-0808">Transferase</keyword>
<organism evidence="8">
    <name type="scientific">Planktothricoides sp. SpSt-374</name>
    <dbReference type="NCBI Taxonomy" id="2282167"/>
    <lineage>
        <taxon>Bacteria</taxon>
        <taxon>Bacillati</taxon>
        <taxon>Cyanobacteriota</taxon>
        <taxon>Cyanophyceae</taxon>
        <taxon>Oscillatoriophycideae</taxon>
        <taxon>Oscillatoriales</taxon>
        <taxon>Oscillatoriaceae</taxon>
        <taxon>Planktothricoides</taxon>
    </lineage>
</organism>
<dbReference type="GO" id="GO:0000287">
    <property type="term" value="F:magnesium ion binding"/>
    <property type="evidence" value="ECO:0007669"/>
    <property type="project" value="InterPro"/>
</dbReference>
<reference evidence="8" key="1">
    <citation type="journal article" date="2020" name="mSystems">
        <title>Genome- and Community-Level Interaction Insights into Carbon Utilization and Element Cycling Functions of Hydrothermarchaeota in Hydrothermal Sediment.</title>
        <authorList>
            <person name="Zhou Z."/>
            <person name="Liu Y."/>
            <person name="Xu W."/>
            <person name="Pan J."/>
            <person name="Luo Z.H."/>
            <person name="Li M."/>
        </authorList>
    </citation>
    <scope>NUCLEOTIDE SEQUENCE [LARGE SCALE GENOMIC DNA]</scope>
    <source>
        <strain evidence="8">SpSt-374</strain>
    </source>
</reference>